<evidence type="ECO:0000259" key="7">
    <source>
        <dbReference type="PROSITE" id="PS50850"/>
    </source>
</evidence>
<reference evidence="8 9" key="1">
    <citation type="submission" date="2015-09" db="EMBL/GenBank/DDBJ databases">
        <title>Genome announcement of multiple Pseudomonas syringae strains.</title>
        <authorList>
            <person name="Thakur S."/>
            <person name="Wang P.W."/>
            <person name="Gong Y."/>
            <person name="Weir B.S."/>
            <person name="Guttman D.S."/>
        </authorList>
    </citation>
    <scope>NUCLEOTIDE SEQUENCE [LARGE SCALE GENOMIC DNA]</scope>
    <source>
        <strain evidence="8 9">ICMP9757</strain>
    </source>
</reference>
<dbReference type="CDD" id="cd17324">
    <property type="entry name" value="MFS_NepI_like"/>
    <property type="match status" value="1"/>
</dbReference>
<dbReference type="InterPro" id="IPR036259">
    <property type="entry name" value="MFS_trans_sf"/>
</dbReference>
<dbReference type="InterPro" id="IPR050189">
    <property type="entry name" value="MFS_Efflux_Transporters"/>
</dbReference>
<organism evidence="8 9">
    <name type="scientific">Pseudomonas syringae pv. daphniphylli</name>
    <dbReference type="NCBI Taxonomy" id="264455"/>
    <lineage>
        <taxon>Bacteria</taxon>
        <taxon>Pseudomonadati</taxon>
        <taxon>Pseudomonadota</taxon>
        <taxon>Gammaproteobacteria</taxon>
        <taxon>Pseudomonadales</taxon>
        <taxon>Pseudomonadaceae</taxon>
        <taxon>Pseudomonas</taxon>
        <taxon>Pseudomonas syringae</taxon>
    </lineage>
</organism>
<feature type="transmembrane region" description="Helical" evidence="6">
    <location>
        <begin position="679"/>
        <end position="700"/>
    </location>
</feature>
<feature type="transmembrane region" description="Helical" evidence="6">
    <location>
        <begin position="457"/>
        <end position="478"/>
    </location>
</feature>
<dbReference type="Pfam" id="PF07690">
    <property type="entry name" value="MFS_1"/>
    <property type="match status" value="2"/>
</dbReference>
<comment type="caution">
    <text evidence="8">The sequence shown here is derived from an EMBL/GenBank/DDBJ whole genome shotgun (WGS) entry which is preliminary data.</text>
</comment>
<dbReference type="GO" id="GO:0005886">
    <property type="term" value="C:plasma membrane"/>
    <property type="evidence" value="ECO:0007669"/>
    <property type="project" value="UniProtKB-SubCell"/>
</dbReference>
<dbReference type="GO" id="GO:0022857">
    <property type="term" value="F:transmembrane transporter activity"/>
    <property type="evidence" value="ECO:0007669"/>
    <property type="project" value="InterPro"/>
</dbReference>
<feature type="transmembrane region" description="Helical" evidence="6">
    <location>
        <begin position="592"/>
        <end position="609"/>
    </location>
</feature>
<dbReference type="Proteomes" id="UP000050345">
    <property type="component" value="Unassembled WGS sequence"/>
</dbReference>
<dbReference type="SUPFAM" id="SSF103473">
    <property type="entry name" value="MFS general substrate transporter"/>
    <property type="match status" value="1"/>
</dbReference>
<protein>
    <submittedName>
        <fullName evidence="8">Major facilitator family transporter</fullName>
    </submittedName>
</protein>
<dbReference type="Gene3D" id="1.20.1250.20">
    <property type="entry name" value="MFS general substrate transporter like domains"/>
    <property type="match status" value="1"/>
</dbReference>
<dbReference type="PANTHER" id="PTHR43124:SF10">
    <property type="entry name" value="PURINE EFFLUX PUMP PBUE"/>
    <property type="match status" value="1"/>
</dbReference>
<comment type="subcellular location">
    <subcellularLocation>
        <location evidence="1">Cell membrane</location>
        <topology evidence="1">Multi-pass membrane protein</topology>
    </subcellularLocation>
</comment>
<keyword evidence="2" id="KW-1003">Cell membrane</keyword>
<accession>A0A9X0KTU0</accession>
<dbReference type="InterPro" id="IPR011701">
    <property type="entry name" value="MFS"/>
</dbReference>
<feature type="transmembrane region" description="Helical" evidence="6">
    <location>
        <begin position="398"/>
        <end position="418"/>
    </location>
</feature>
<dbReference type="PANTHER" id="PTHR43124">
    <property type="entry name" value="PURINE EFFLUX PUMP PBUE"/>
    <property type="match status" value="1"/>
</dbReference>
<evidence type="ECO:0000256" key="2">
    <source>
        <dbReference type="ARBA" id="ARBA00022475"/>
    </source>
</evidence>
<feature type="transmembrane region" description="Helical" evidence="6">
    <location>
        <begin position="562"/>
        <end position="580"/>
    </location>
</feature>
<feature type="transmembrane region" description="Helical" evidence="6">
    <location>
        <begin position="646"/>
        <end position="667"/>
    </location>
</feature>
<proteinExistence type="predicted"/>
<evidence type="ECO:0000256" key="4">
    <source>
        <dbReference type="ARBA" id="ARBA00022989"/>
    </source>
</evidence>
<feature type="domain" description="Major facilitator superfamily (MFS) profile" evidence="7">
    <location>
        <begin position="526"/>
        <end position="707"/>
    </location>
</feature>
<gene>
    <name evidence="8" type="ORF">ALO73_04498</name>
</gene>
<keyword evidence="3 6" id="KW-0812">Transmembrane</keyword>
<dbReference type="InterPro" id="IPR020846">
    <property type="entry name" value="MFS_dom"/>
</dbReference>
<feature type="transmembrane region" description="Helical" evidence="6">
    <location>
        <begin position="484"/>
        <end position="504"/>
    </location>
</feature>
<evidence type="ECO:0000256" key="6">
    <source>
        <dbReference type="SAM" id="Phobius"/>
    </source>
</evidence>
<keyword evidence="5 6" id="KW-0472">Membrane</keyword>
<evidence type="ECO:0000256" key="3">
    <source>
        <dbReference type="ARBA" id="ARBA00022692"/>
    </source>
</evidence>
<sequence length="707" mass="76125">MQRQTVSGQLWKDLHQLATLQLLPDQPGRQLRNAPRRSHRSHLGFAVADNQPRFDSASLTLPLVVNKQPRAGAAIATTKQNTCVTGKVLERRRYAVALQISRCSTKDHPLGAQVTVRHARWPDRRTADAHGQVDTFLKNVNETISEGYPRAQLVMLPGEGEDQRQRVQTTKGRRQIDTQLSGGFCTLRRQRGFGSLQVGKHARAYRMIGRTLLGQRQTAGSALEQTHAQAAFQACNAFADCGISQTQAVSGCRKAPSIGNGDKRFDALEAVSGQHMEDQLVNLSPQCTEYLPKIGIIFCNKLANLFFMGSYHAVSGNCRLRHQERKLDRCWLVHRDPGAGWLRNRYHRISHHRTAAFTGPRSGNFHFYCRFAGHAIRLHGDAVWPAADSHAFAPGPQAYVLIFAASNALAAVSSNIWVLALARFIPALALPVFWGTASETASLLAGPKRAGKAVAQVYLGISAAMLFGIPLGTVFADAVGWRGAFWALTLLSALMAVLLALSMPRIEPTAKVGLAEQAKILRDPLFLANLLLSILLFTAMFGAYTYLADTLERIAGIESAQVGWWLMGFGAVGLIGNALGGRYVDRSPLGSTMVFALLLALGMTASVPAAGSMPLLAVVLMIWGIAHTALFPICQIRVMKAAPQAQALAGTLNVSAANAGIGLGSIIGGLTIEHLGLNAVGYVAAVVALLAIAVAWMTGIQKNKAAA</sequence>
<evidence type="ECO:0000256" key="1">
    <source>
        <dbReference type="ARBA" id="ARBA00004651"/>
    </source>
</evidence>
<dbReference type="EMBL" id="LJQF01000443">
    <property type="protein sequence ID" value="KPX05196.1"/>
    <property type="molecule type" value="Genomic_DNA"/>
</dbReference>
<feature type="transmembrane region" description="Helical" evidence="6">
    <location>
        <begin position="615"/>
        <end position="634"/>
    </location>
</feature>
<dbReference type="PROSITE" id="PS50850">
    <property type="entry name" value="MFS"/>
    <property type="match status" value="1"/>
</dbReference>
<evidence type="ECO:0000313" key="8">
    <source>
        <dbReference type="EMBL" id="KPX05196.1"/>
    </source>
</evidence>
<keyword evidence="4 6" id="KW-1133">Transmembrane helix</keyword>
<evidence type="ECO:0000256" key="5">
    <source>
        <dbReference type="ARBA" id="ARBA00023136"/>
    </source>
</evidence>
<name>A0A9X0KTU0_PSESX</name>
<evidence type="ECO:0000313" key="9">
    <source>
        <dbReference type="Proteomes" id="UP000050345"/>
    </source>
</evidence>
<dbReference type="AlphaFoldDB" id="A0A9X0KTU0"/>
<feature type="transmembrane region" description="Helical" evidence="6">
    <location>
        <begin position="525"/>
        <end position="547"/>
    </location>
</feature>